<keyword evidence="3" id="KW-1185">Reference proteome</keyword>
<accession>A0A914H929</accession>
<dbReference type="InterPro" id="IPR000477">
    <property type="entry name" value="RT_dom"/>
</dbReference>
<name>A0A914H929_GLORO</name>
<feature type="domain" description="Reverse transcriptase" evidence="2">
    <location>
        <begin position="112"/>
        <end position="237"/>
    </location>
</feature>
<feature type="compositionally biased region" description="Polar residues" evidence="1">
    <location>
        <begin position="1"/>
        <end position="10"/>
    </location>
</feature>
<dbReference type="SUPFAM" id="SSF56672">
    <property type="entry name" value="DNA/RNA polymerases"/>
    <property type="match status" value="1"/>
</dbReference>
<dbReference type="Proteomes" id="UP000887572">
    <property type="component" value="Unplaced"/>
</dbReference>
<dbReference type="Gene3D" id="3.10.10.10">
    <property type="entry name" value="HIV Type 1 Reverse Transcriptase, subunit A, domain 1"/>
    <property type="match status" value="1"/>
</dbReference>
<dbReference type="PANTHER" id="PTHR24559">
    <property type="entry name" value="TRANSPOSON TY3-I GAG-POL POLYPROTEIN"/>
    <property type="match status" value="1"/>
</dbReference>
<dbReference type="InterPro" id="IPR043128">
    <property type="entry name" value="Rev_trsase/Diguanyl_cyclase"/>
</dbReference>
<dbReference type="Gene3D" id="3.30.70.270">
    <property type="match status" value="1"/>
</dbReference>
<dbReference type="InterPro" id="IPR043502">
    <property type="entry name" value="DNA/RNA_pol_sf"/>
</dbReference>
<evidence type="ECO:0000259" key="2">
    <source>
        <dbReference type="Pfam" id="PF00078"/>
    </source>
</evidence>
<proteinExistence type="predicted"/>
<sequence length="240" mass="27161">MTSNTEQISQKVPRRVSLEEVEEAEEVTERLLQDEQSSEGPSKKKRKEEHPRAYAELEPKLNAWNEMRKVPKKTVQKGTENPSDIRSRLVSSKQMFTPKDPNGTNFPESSQKVELLSNLNLDESCLSEIAKIELRKIIMKHHEAFVGSDGRIDILDEVGGKAIFSSFDFMSGFFQIGIEETHIERTAFATFCGIFEFLRMPMGLCGAPCTFQKIMESLRKELGNGVLCYLDDLIIAIPKG</sequence>
<dbReference type="AlphaFoldDB" id="A0A914H929"/>
<reference evidence="4" key="1">
    <citation type="submission" date="2022-11" db="UniProtKB">
        <authorList>
            <consortium name="WormBaseParasite"/>
        </authorList>
    </citation>
    <scope>IDENTIFICATION</scope>
</reference>
<organism evidence="3 4">
    <name type="scientific">Globodera rostochiensis</name>
    <name type="common">Golden nematode worm</name>
    <name type="synonym">Heterodera rostochiensis</name>
    <dbReference type="NCBI Taxonomy" id="31243"/>
    <lineage>
        <taxon>Eukaryota</taxon>
        <taxon>Metazoa</taxon>
        <taxon>Ecdysozoa</taxon>
        <taxon>Nematoda</taxon>
        <taxon>Chromadorea</taxon>
        <taxon>Rhabditida</taxon>
        <taxon>Tylenchina</taxon>
        <taxon>Tylenchomorpha</taxon>
        <taxon>Tylenchoidea</taxon>
        <taxon>Heteroderidae</taxon>
        <taxon>Heteroderinae</taxon>
        <taxon>Globodera</taxon>
    </lineage>
</organism>
<evidence type="ECO:0000256" key="1">
    <source>
        <dbReference type="SAM" id="MobiDB-lite"/>
    </source>
</evidence>
<dbReference type="WBParaSite" id="Gr19_v10_g15340.t1">
    <property type="protein sequence ID" value="Gr19_v10_g15340.t1"/>
    <property type="gene ID" value="Gr19_v10_g15340"/>
</dbReference>
<dbReference type="InterPro" id="IPR053134">
    <property type="entry name" value="RNA-dir_DNA_polymerase"/>
</dbReference>
<protein>
    <submittedName>
        <fullName evidence="4">Reverse transcriptase domain-containing protein</fullName>
    </submittedName>
</protein>
<dbReference type="PANTHER" id="PTHR24559:SF444">
    <property type="entry name" value="REVERSE TRANSCRIPTASE DOMAIN-CONTAINING PROTEIN"/>
    <property type="match status" value="1"/>
</dbReference>
<feature type="region of interest" description="Disordered" evidence="1">
    <location>
        <begin position="1"/>
        <end position="60"/>
    </location>
</feature>
<feature type="compositionally biased region" description="Basic and acidic residues" evidence="1">
    <location>
        <begin position="48"/>
        <end position="59"/>
    </location>
</feature>
<dbReference type="CDD" id="cd01647">
    <property type="entry name" value="RT_LTR"/>
    <property type="match status" value="1"/>
</dbReference>
<dbReference type="Pfam" id="PF00078">
    <property type="entry name" value="RVT_1"/>
    <property type="match status" value="1"/>
</dbReference>
<evidence type="ECO:0000313" key="3">
    <source>
        <dbReference type="Proteomes" id="UP000887572"/>
    </source>
</evidence>
<evidence type="ECO:0000313" key="4">
    <source>
        <dbReference type="WBParaSite" id="Gr19_v10_g15340.t1"/>
    </source>
</evidence>